<dbReference type="InterPro" id="IPR052913">
    <property type="entry name" value="Glycopeptide_resist_protein"/>
</dbReference>
<dbReference type="Proteomes" id="UP000263273">
    <property type="component" value="Unassembled WGS sequence"/>
</dbReference>
<dbReference type="InterPro" id="IPR007391">
    <property type="entry name" value="Vancomycin_resist_VanW"/>
</dbReference>
<reference evidence="1 2" key="1">
    <citation type="journal article" date="2018" name="Nat. Biotechnol.">
        <title>A standardized bacterial taxonomy based on genome phylogeny substantially revises the tree of life.</title>
        <authorList>
            <person name="Parks D.H."/>
            <person name="Chuvochina M."/>
            <person name="Waite D.W."/>
            <person name="Rinke C."/>
            <person name="Skarshewski A."/>
            <person name="Chaumeil P.A."/>
            <person name="Hugenholtz P."/>
        </authorList>
    </citation>
    <scope>NUCLEOTIDE SEQUENCE [LARGE SCALE GENOMIC DNA]</scope>
    <source>
        <strain evidence="1">UBA10948</strain>
    </source>
</reference>
<dbReference type="STRING" id="378794.GCA_001570625_01278"/>
<dbReference type="AlphaFoldDB" id="A0A354YXS4"/>
<evidence type="ECO:0000313" key="2">
    <source>
        <dbReference type="Proteomes" id="UP000263273"/>
    </source>
</evidence>
<evidence type="ECO:0000313" key="1">
    <source>
        <dbReference type="EMBL" id="HBK54148.1"/>
    </source>
</evidence>
<proteinExistence type="predicted"/>
<dbReference type="EMBL" id="DNZF01000208">
    <property type="protein sequence ID" value="HBK54148.1"/>
    <property type="molecule type" value="Genomic_DNA"/>
</dbReference>
<dbReference type="PANTHER" id="PTHR35788:SF1">
    <property type="entry name" value="EXPORTED PROTEIN"/>
    <property type="match status" value="1"/>
</dbReference>
<dbReference type="PANTHER" id="PTHR35788">
    <property type="entry name" value="EXPORTED PROTEIN-RELATED"/>
    <property type="match status" value="1"/>
</dbReference>
<sequence>MENMALKEQKLPLEPALDKETGEVIPEQEGCIVDIEGSVSTALQAEEGEKLELLMRAIPSRYSSRDLQKITFSRGYFETWFTGTYQRYTNVSLACSSVNNSVLWPGQEFSFNETVGPRTPERGYMPAPVFLMGASELDYGGGVCQVSTTVFNAAEKAGLIIIERHVHTRKVYYVAEGKDATVSYGDLDLKFSNNTDSPLIIKAGINRGKVWVNILGEED</sequence>
<organism evidence="1 2">
    <name type="scientific">Syntrophomonas wolfei</name>
    <dbReference type="NCBI Taxonomy" id="863"/>
    <lineage>
        <taxon>Bacteria</taxon>
        <taxon>Bacillati</taxon>
        <taxon>Bacillota</taxon>
        <taxon>Clostridia</taxon>
        <taxon>Eubacteriales</taxon>
        <taxon>Syntrophomonadaceae</taxon>
        <taxon>Syntrophomonas</taxon>
    </lineage>
</organism>
<comment type="caution">
    <text evidence="1">The sequence shown here is derived from an EMBL/GenBank/DDBJ whole genome shotgun (WGS) entry which is preliminary data.</text>
</comment>
<dbReference type="Pfam" id="PF04294">
    <property type="entry name" value="VanW"/>
    <property type="match status" value="1"/>
</dbReference>
<accession>A0A354YXS4</accession>
<gene>
    <name evidence="1" type="ORF">DDZ44_09460</name>
</gene>
<protein>
    <submittedName>
        <fullName evidence="1">Uncharacterized protein</fullName>
    </submittedName>
</protein>
<name>A0A354YXS4_9FIRM</name>